<comment type="caution">
    <text evidence="2">The sequence shown here is derived from an EMBL/GenBank/DDBJ whole genome shotgun (WGS) entry which is preliminary data.</text>
</comment>
<reference evidence="3" key="1">
    <citation type="journal article" date="2019" name="Int. J. Syst. Evol. Microbiol.">
        <title>The Global Catalogue of Microorganisms (GCM) 10K type strain sequencing project: providing services to taxonomists for standard genome sequencing and annotation.</title>
        <authorList>
            <consortium name="The Broad Institute Genomics Platform"/>
            <consortium name="The Broad Institute Genome Sequencing Center for Infectious Disease"/>
            <person name="Wu L."/>
            <person name="Ma J."/>
        </authorList>
    </citation>
    <scope>NUCLEOTIDE SEQUENCE [LARGE SCALE GENOMIC DNA]</scope>
    <source>
        <strain evidence="3">CCUG 57401</strain>
    </source>
</reference>
<dbReference type="InterPro" id="IPR029058">
    <property type="entry name" value="AB_hydrolase_fold"/>
</dbReference>
<dbReference type="SUPFAM" id="SSF53474">
    <property type="entry name" value="alpha/beta-Hydrolases"/>
    <property type="match status" value="1"/>
</dbReference>
<keyword evidence="2" id="KW-0378">Hydrolase</keyword>
<organism evidence="2 3">
    <name type="scientific">Caenimonas terrae</name>
    <dbReference type="NCBI Taxonomy" id="696074"/>
    <lineage>
        <taxon>Bacteria</taxon>
        <taxon>Pseudomonadati</taxon>
        <taxon>Pseudomonadota</taxon>
        <taxon>Betaproteobacteria</taxon>
        <taxon>Burkholderiales</taxon>
        <taxon>Comamonadaceae</taxon>
        <taxon>Caenimonas</taxon>
    </lineage>
</organism>
<evidence type="ECO:0000313" key="3">
    <source>
        <dbReference type="Proteomes" id="UP001596037"/>
    </source>
</evidence>
<evidence type="ECO:0000259" key="1">
    <source>
        <dbReference type="Pfam" id="PF12146"/>
    </source>
</evidence>
<feature type="domain" description="Serine aminopeptidase S33" evidence="1">
    <location>
        <begin position="72"/>
        <end position="161"/>
    </location>
</feature>
<dbReference type="PANTHER" id="PTHR12277:SF81">
    <property type="entry name" value="PROTEIN ABHD13"/>
    <property type="match status" value="1"/>
</dbReference>
<keyword evidence="3" id="KW-1185">Reference proteome</keyword>
<dbReference type="GO" id="GO:0016787">
    <property type="term" value="F:hydrolase activity"/>
    <property type="evidence" value="ECO:0007669"/>
    <property type="project" value="UniProtKB-KW"/>
</dbReference>
<dbReference type="Proteomes" id="UP001596037">
    <property type="component" value="Unassembled WGS sequence"/>
</dbReference>
<dbReference type="EMBL" id="JBHSMF010000009">
    <property type="protein sequence ID" value="MFC5499039.1"/>
    <property type="molecule type" value="Genomic_DNA"/>
</dbReference>
<dbReference type="Pfam" id="PF12146">
    <property type="entry name" value="Hydrolase_4"/>
    <property type="match status" value="1"/>
</dbReference>
<dbReference type="PANTHER" id="PTHR12277">
    <property type="entry name" value="ALPHA/BETA HYDROLASE DOMAIN-CONTAINING PROTEIN"/>
    <property type="match status" value="1"/>
</dbReference>
<dbReference type="Gene3D" id="3.40.50.1820">
    <property type="entry name" value="alpha/beta hydrolase"/>
    <property type="match status" value="1"/>
</dbReference>
<evidence type="ECO:0000313" key="2">
    <source>
        <dbReference type="EMBL" id="MFC5499039.1"/>
    </source>
</evidence>
<gene>
    <name evidence="2" type="ORF">ACFPOE_15940</name>
</gene>
<protein>
    <submittedName>
        <fullName evidence="2">Alpha/beta hydrolase</fullName>
    </submittedName>
</protein>
<dbReference type="InterPro" id="IPR022742">
    <property type="entry name" value="Hydrolase_4"/>
</dbReference>
<name>A0ABW0NH84_9BURK</name>
<accession>A0ABW0NH84</accession>
<proteinExistence type="predicted"/>
<dbReference type="RefSeq" id="WP_376851118.1">
    <property type="nucleotide sequence ID" value="NZ_JBHSMF010000009.1"/>
</dbReference>
<sequence length="272" mass="29752">MAYVIFVLSGVLALAAIYACAIGWLWFCQERLLFEPDPLAHNQSISNDPDVHESFIDVPGARLNAAQLKLPNPRGVVFFLHGNSGNLKKWFVDLDAFRELNFDVVMFDYRGFGKSSGQIASEQQLRADVRAVWAEYAPRYEGKRVVISGQSLGTGLAAGLSAELCAAGKAPDLTLMVSAYSSMQALADELYPWVPSAVLRYPLATLDYACRLTGKLMLIHGDKDELIGLHHSQALCKAAPHAQFLCVEGAGHSDLHQFPSFRKAVNAALVML</sequence>